<dbReference type="Proteomes" id="UP000829196">
    <property type="component" value="Unassembled WGS sequence"/>
</dbReference>
<gene>
    <name evidence="1" type="ORF">KFK09_006597</name>
</gene>
<evidence type="ECO:0000313" key="2">
    <source>
        <dbReference type="Proteomes" id="UP000829196"/>
    </source>
</evidence>
<accession>A0A8T3BSU8</accession>
<protein>
    <submittedName>
        <fullName evidence="1">Uncharacterized protein</fullName>
    </submittedName>
</protein>
<dbReference type="EMBL" id="JAGYWB010000006">
    <property type="protein sequence ID" value="KAI0519156.1"/>
    <property type="molecule type" value="Genomic_DNA"/>
</dbReference>
<name>A0A8T3BSU8_DENNO</name>
<reference evidence="1" key="1">
    <citation type="journal article" date="2022" name="Front. Genet.">
        <title>Chromosome-Scale Assembly of the Dendrobium nobile Genome Provides Insights Into the Molecular Mechanism of the Biosynthesis of the Medicinal Active Ingredient of Dendrobium.</title>
        <authorList>
            <person name="Xu Q."/>
            <person name="Niu S.-C."/>
            <person name="Li K.-L."/>
            <person name="Zheng P.-J."/>
            <person name="Zhang X.-J."/>
            <person name="Jia Y."/>
            <person name="Liu Y."/>
            <person name="Niu Y.-X."/>
            <person name="Yu L.-H."/>
            <person name="Chen D.-F."/>
            <person name="Zhang G.-Q."/>
        </authorList>
    </citation>
    <scope>NUCLEOTIDE SEQUENCE</scope>
    <source>
        <tissue evidence="1">Leaf</tissue>
    </source>
</reference>
<organism evidence="1 2">
    <name type="scientific">Dendrobium nobile</name>
    <name type="common">Orchid</name>
    <dbReference type="NCBI Taxonomy" id="94219"/>
    <lineage>
        <taxon>Eukaryota</taxon>
        <taxon>Viridiplantae</taxon>
        <taxon>Streptophyta</taxon>
        <taxon>Embryophyta</taxon>
        <taxon>Tracheophyta</taxon>
        <taxon>Spermatophyta</taxon>
        <taxon>Magnoliopsida</taxon>
        <taxon>Liliopsida</taxon>
        <taxon>Asparagales</taxon>
        <taxon>Orchidaceae</taxon>
        <taxon>Epidendroideae</taxon>
        <taxon>Malaxideae</taxon>
        <taxon>Dendrobiinae</taxon>
        <taxon>Dendrobium</taxon>
    </lineage>
</organism>
<comment type="caution">
    <text evidence="1">The sequence shown here is derived from an EMBL/GenBank/DDBJ whole genome shotgun (WGS) entry which is preliminary data.</text>
</comment>
<proteinExistence type="predicted"/>
<keyword evidence="2" id="KW-1185">Reference proteome</keyword>
<dbReference type="AlphaFoldDB" id="A0A8T3BSU8"/>
<evidence type="ECO:0000313" key="1">
    <source>
        <dbReference type="EMBL" id="KAI0519156.1"/>
    </source>
</evidence>
<sequence>MVLLVETVKTVALHIWESEIQISFPALSFSLPSLSLLSQEAQEEKLFPLIQDSTGLKYLQVSST</sequence>